<dbReference type="PANTHER" id="PTHR30006">
    <property type="entry name" value="THIAMINE-BINDING PERIPLASMIC PROTEIN-RELATED"/>
    <property type="match status" value="1"/>
</dbReference>
<sequence>MTDDRTRGCSYRCGETTRRSVLGATGGLSAAALTGLAGCLGNGEEESEELTVYTNIPFEEIADGYEEETGVGVNYVTLQGQEPITRYVAEADQEQYDVDAICCNSTGMWQLFEDDIPATLDLSDEQIDRQFSLSGMAETYQDRLGDDVLQRAPPILLQIGAFHYHTESVSDPPTSYLDLLDDRWEGETCTQPFTMMYVLQALEEHLGTEEAEEYILDYHDLDPQYIGGGGSNVQSVLGGDNDLAKYIWGFYSSQEISDGAPIDLTFVDELSFSTQVMIRPENAPNPEAAEEFIEWTISESGQEIVQSLAGGSIPAREGMEYGHDHVQQRWEEWQDAHPDTDPFPTVQSPESAQEYADRIDELIGL</sequence>
<evidence type="ECO:0000313" key="3">
    <source>
        <dbReference type="Proteomes" id="UP000281431"/>
    </source>
</evidence>
<protein>
    <submittedName>
        <fullName evidence="2">Extracellular solute-binding protein</fullName>
    </submittedName>
</protein>
<dbReference type="Pfam" id="PF13416">
    <property type="entry name" value="SBP_bac_8"/>
    <property type="match status" value="1"/>
</dbReference>
<keyword evidence="1" id="KW-0732">Signal</keyword>
<dbReference type="AlphaFoldDB" id="A0A3N6MF84"/>
<comment type="caution">
    <text evidence="2">The sequence shown here is derived from an EMBL/GenBank/DDBJ whole genome shotgun (WGS) entry which is preliminary data.</text>
</comment>
<organism evidence="2 3">
    <name type="scientific">Natrarchaeobius chitinivorans</name>
    <dbReference type="NCBI Taxonomy" id="1679083"/>
    <lineage>
        <taxon>Archaea</taxon>
        <taxon>Methanobacteriati</taxon>
        <taxon>Methanobacteriota</taxon>
        <taxon>Stenosarchaea group</taxon>
        <taxon>Halobacteria</taxon>
        <taxon>Halobacteriales</taxon>
        <taxon>Natrialbaceae</taxon>
        <taxon>Natrarchaeobius</taxon>
    </lineage>
</organism>
<dbReference type="PANTHER" id="PTHR30006:SF24">
    <property type="entry name" value="SLL0237 PROTEIN"/>
    <property type="match status" value="1"/>
</dbReference>
<dbReference type="Gene3D" id="3.40.190.10">
    <property type="entry name" value="Periplasmic binding protein-like II"/>
    <property type="match status" value="3"/>
</dbReference>
<keyword evidence="3" id="KW-1185">Reference proteome</keyword>
<accession>A0A3N6MF84</accession>
<dbReference type="SUPFAM" id="SSF53850">
    <property type="entry name" value="Periplasmic binding protein-like II"/>
    <property type="match status" value="1"/>
</dbReference>
<dbReference type="Proteomes" id="UP000281431">
    <property type="component" value="Unassembled WGS sequence"/>
</dbReference>
<dbReference type="EMBL" id="REFZ01000002">
    <property type="protein sequence ID" value="RQH02609.1"/>
    <property type="molecule type" value="Genomic_DNA"/>
</dbReference>
<dbReference type="OrthoDB" id="130870at2157"/>
<name>A0A3N6MF84_NATCH</name>
<evidence type="ECO:0000256" key="1">
    <source>
        <dbReference type="ARBA" id="ARBA00022729"/>
    </source>
</evidence>
<dbReference type="InterPro" id="IPR006059">
    <property type="entry name" value="SBP"/>
</dbReference>
<gene>
    <name evidence="2" type="ORF">EA472_04750</name>
</gene>
<reference evidence="2 3" key="1">
    <citation type="submission" date="2018-10" db="EMBL/GenBank/DDBJ databases">
        <title>Natrarchaeobius chitinivorans gen. nov., sp. nov., and Natrarchaeobius haloalkaliphilus sp. nov., alkaliphilic, chitin-utilizing haloarchaea from hypersaline alkaline lakes.</title>
        <authorList>
            <person name="Sorokin D.Y."/>
            <person name="Elcheninov A.G."/>
            <person name="Kostrikina N.A."/>
            <person name="Bale N.J."/>
            <person name="Sinninghe Damste J.S."/>
            <person name="Khijniak T.V."/>
            <person name="Kublanov I.V."/>
            <person name="Toshchakov S.V."/>
        </authorList>
    </citation>
    <scope>NUCLEOTIDE SEQUENCE [LARGE SCALE GENOMIC DNA]</scope>
    <source>
        <strain evidence="2 3">AArcht7</strain>
    </source>
</reference>
<evidence type="ECO:0000313" key="2">
    <source>
        <dbReference type="EMBL" id="RQH02609.1"/>
    </source>
</evidence>
<proteinExistence type="predicted"/>